<dbReference type="AlphaFoldDB" id="A0A402BL94"/>
<accession>A0A402BL94</accession>
<gene>
    <name evidence="1" type="ORF">KDA_75800</name>
</gene>
<organism evidence="1 2">
    <name type="scientific">Dictyobacter alpinus</name>
    <dbReference type="NCBI Taxonomy" id="2014873"/>
    <lineage>
        <taxon>Bacteria</taxon>
        <taxon>Bacillati</taxon>
        <taxon>Chloroflexota</taxon>
        <taxon>Ktedonobacteria</taxon>
        <taxon>Ktedonobacterales</taxon>
        <taxon>Dictyobacteraceae</taxon>
        <taxon>Dictyobacter</taxon>
    </lineage>
</organism>
<evidence type="ECO:0000313" key="1">
    <source>
        <dbReference type="EMBL" id="GCE32096.1"/>
    </source>
</evidence>
<sequence>MARPPIIPLTPGDSYRRFSLMIEHANIALLPAEHEMRVHTTSGCFSIVHRNTGHSAGEGTFSLDALPVILVLLEHWPSYVQNDKLTHALGNATESDADPHPVGEQLDRVRHLIASNRPTLQQVGLDILPIDELGYKFGRYTEPHMGHQE</sequence>
<protein>
    <submittedName>
        <fullName evidence="1">Uncharacterized protein</fullName>
    </submittedName>
</protein>
<keyword evidence="2" id="KW-1185">Reference proteome</keyword>
<proteinExistence type="predicted"/>
<dbReference type="EMBL" id="BIFT01000003">
    <property type="protein sequence ID" value="GCE32096.1"/>
    <property type="molecule type" value="Genomic_DNA"/>
</dbReference>
<evidence type="ECO:0000313" key="2">
    <source>
        <dbReference type="Proteomes" id="UP000287171"/>
    </source>
</evidence>
<comment type="caution">
    <text evidence="1">The sequence shown here is derived from an EMBL/GenBank/DDBJ whole genome shotgun (WGS) entry which is preliminary data.</text>
</comment>
<dbReference type="RefSeq" id="WP_126632097.1">
    <property type="nucleotide sequence ID" value="NZ_BIFT01000003.1"/>
</dbReference>
<reference evidence="2" key="1">
    <citation type="submission" date="2018-12" db="EMBL/GenBank/DDBJ databases">
        <title>Tengunoibacter tsumagoiensis gen. nov., sp. nov., Dictyobacter kobayashii sp. nov., D. alpinus sp. nov., and D. joshuensis sp. nov. and description of Dictyobacteraceae fam. nov. within the order Ktedonobacterales isolated from Tengu-no-mugimeshi.</title>
        <authorList>
            <person name="Wang C.M."/>
            <person name="Zheng Y."/>
            <person name="Sakai Y."/>
            <person name="Toyoda A."/>
            <person name="Minakuchi Y."/>
            <person name="Abe K."/>
            <person name="Yokota A."/>
            <person name="Yabe S."/>
        </authorList>
    </citation>
    <scope>NUCLEOTIDE SEQUENCE [LARGE SCALE GENOMIC DNA]</scope>
    <source>
        <strain evidence="2">Uno16</strain>
    </source>
</reference>
<dbReference type="Proteomes" id="UP000287171">
    <property type="component" value="Unassembled WGS sequence"/>
</dbReference>
<name>A0A402BL94_9CHLR</name>